<accession>A0A8X7CN81</accession>
<reference evidence="2" key="1">
    <citation type="submission" date="2020-08" db="EMBL/GenBank/DDBJ databases">
        <title>Multicomponent nature underlies the extraordinary mechanical properties of spider dragline silk.</title>
        <authorList>
            <person name="Kono N."/>
            <person name="Nakamura H."/>
            <person name="Mori M."/>
            <person name="Yoshida Y."/>
            <person name="Ohtoshi R."/>
            <person name="Malay A.D."/>
            <person name="Moran D.A.P."/>
            <person name="Tomita M."/>
            <person name="Numata K."/>
            <person name="Arakawa K."/>
        </authorList>
    </citation>
    <scope>NUCLEOTIDE SEQUENCE</scope>
</reference>
<feature type="compositionally biased region" description="Basic and acidic residues" evidence="1">
    <location>
        <begin position="74"/>
        <end position="96"/>
    </location>
</feature>
<proteinExistence type="predicted"/>
<feature type="compositionally biased region" description="Polar residues" evidence="1">
    <location>
        <begin position="667"/>
        <end position="685"/>
    </location>
</feature>
<dbReference type="AlphaFoldDB" id="A0A8X7CN81"/>
<feature type="compositionally biased region" description="Basic and acidic residues" evidence="1">
    <location>
        <begin position="144"/>
        <end position="170"/>
    </location>
</feature>
<feature type="compositionally biased region" description="Pro residues" evidence="1">
    <location>
        <begin position="468"/>
        <end position="480"/>
    </location>
</feature>
<organism evidence="2 3">
    <name type="scientific">Trichonephila inaurata madagascariensis</name>
    <dbReference type="NCBI Taxonomy" id="2747483"/>
    <lineage>
        <taxon>Eukaryota</taxon>
        <taxon>Metazoa</taxon>
        <taxon>Ecdysozoa</taxon>
        <taxon>Arthropoda</taxon>
        <taxon>Chelicerata</taxon>
        <taxon>Arachnida</taxon>
        <taxon>Araneae</taxon>
        <taxon>Araneomorphae</taxon>
        <taxon>Entelegynae</taxon>
        <taxon>Araneoidea</taxon>
        <taxon>Nephilidae</taxon>
        <taxon>Trichonephila</taxon>
        <taxon>Trichonephila inaurata</taxon>
    </lineage>
</organism>
<evidence type="ECO:0000256" key="1">
    <source>
        <dbReference type="SAM" id="MobiDB-lite"/>
    </source>
</evidence>
<feature type="compositionally biased region" description="Polar residues" evidence="1">
    <location>
        <begin position="631"/>
        <end position="644"/>
    </location>
</feature>
<sequence>MEFKRFALAMVGHFLASLLYVLRRLRLIEAVVDTSSILEHREEIRDLWEKRMMADDNQSSPSSTVAEKTSTKPSQEEGKEEMVAKINSESETKPDHQMSNGFAKPADSNDTKESNANHIEEVDTKVHNDEKAHTEEVKADEEVDVLHEEKTKAQENEAQKIQKVDADHDNNNSVDSLEVDNTDDYVEEKTYTSELETSLVMKKPGDATNEVDARSSKTEEPIPEQPKEKESVMEEPVIATSESDKAEEIDVVTKAEEPIATETTAVEEQASSTEKVTSEIETITQTSEKVEVHEEVITSTSATDVAQHAEEKSEIVSNENQIKTMEIEQNVNEDDDGFVRVEECLPKVENSETVEEVIDASKETVESIKTPEEQETAKSNGHEIPSEATPPASTPEPNTEDKPNNSEIEQFVKSGGVKRILPGVQKTEQPYSTCTTETKIAMEIREMREREEELRIMREQSLLSPVVSPVPPKSPLPRSPSPSVKEGSSPTPTGCGYRVSSVFGHKGTTSPSPSVAEEEKKPFKGFSKESTVEKEIRMARDREEELRKQKGLPPREDDSYVKPSQVKSSQVRVFGKMAGTGNNSVKQAATAKIQMEIEEQTQREMALRETGSIRTISQERTDAKVAKLKTSETTPTPPTNGQLISNGNGYSNGRSSPDVAPYKRGSPSPTGSRPATIFSQTNGKGNISMHKFIASKGKETTFTAPRNGVPKEETAPKAVVPPPVIKLKRNVSVESKIQQEIMEMKQREEELKKLHSNRSSVNSHIDSEGNENELNQKNNLMEYENGNGNGIHDEDLSPRHNKLIAQWEQRIQKAES</sequence>
<feature type="region of interest" description="Disordered" evidence="1">
    <location>
        <begin position="451"/>
        <end position="568"/>
    </location>
</feature>
<evidence type="ECO:0000313" key="3">
    <source>
        <dbReference type="Proteomes" id="UP000886998"/>
    </source>
</evidence>
<feature type="compositionally biased region" description="Polar residues" evidence="1">
    <location>
        <begin position="261"/>
        <end position="275"/>
    </location>
</feature>
<feature type="region of interest" description="Disordered" evidence="1">
    <location>
        <begin position="601"/>
        <end position="717"/>
    </location>
</feature>
<dbReference type="PANTHER" id="PTHR18839:SF0">
    <property type="entry name" value="MITOTIC INTERACTOR AND SUBSTRATE OF PLK1 ISOFORM X1-RELATED"/>
    <property type="match status" value="1"/>
</dbReference>
<feature type="compositionally biased region" description="Polar residues" evidence="1">
    <location>
        <begin position="56"/>
        <end position="73"/>
    </location>
</feature>
<feature type="compositionally biased region" description="Basic and acidic residues" evidence="1">
    <location>
        <begin position="211"/>
        <end position="232"/>
    </location>
</feature>
<feature type="compositionally biased region" description="Basic and acidic residues" evidence="1">
    <location>
        <begin position="359"/>
        <end position="385"/>
    </location>
</feature>
<dbReference type="EMBL" id="BMAV01019137">
    <property type="protein sequence ID" value="GFY71885.1"/>
    <property type="molecule type" value="Genomic_DNA"/>
</dbReference>
<keyword evidence="3" id="KW-1185">Reference proteome</keyword>
<dbReference type="Proteomes" id="UP000886998">
    <property type="component" value="Unassembled WGS sequence"/>
</dbReference>
<feature type="compositionally biased region" description="Acidic residues" evidence="1">
    <location>
        <begin position="177"/>
        <end position="186"/>
    </location>
</feature>
<feature type="compositionally biased region" description="Low complexity" evidence="1">
    <location>
        <begin position="645"/>
        <end position="656"/>
    </location>
</feature>
<dbReference type="PANTHER" id="PTHR18839">
    <property type="entry name" value="MITOTIC INTERACTOR AND SUBSTRATE OF PLK1 MISP FAMILY MEMBER"/>
    <property type="match status" value="1"/>
</dbReference>
<name>A0A8X7CN81_9ARAC</name>
<evidence type="ECO:0000313" key="2">
    <source>
        <dbReference type="EMBL" id="GFY71885.1"/>
    </source>
</evidence>
<feature type="region of interest" description="Disordered" evidence="1">
    <location>
        <begin position="750"/>
        <end position="803"/>
    </location>
</feature>
<protein>
    <submittedName>
        <fullName evidence="2">Uncharacterized protein</fullName>
    </submittedName>
</protein>
<dbReference type="OrthoDB" id="6512841at2759"/>
<feature type="compositionally biased region" description="Basic and acidic residues" evidence="1">
    <location>
        <begin position="517"/>
        <end position="560"/>
    </location>
</feature>
<feature type="compositionally biased region" description="Basic and acidic residues" evidence="1">
    <location>
        <begin position="107"/>
        <end position="137"/>
    </location>
</feature>
<feature type="region of interest" description="Disordered" evidence="1">
    <location>
        <begin position="351"/>
        <end position="434"/>
    </location>
</feature>
<feature type="region of interest" description="Disordered" evidence="1">
    <location>
        <begin position="55"/>
        <end position="321"/>
    </location>
</feature>
<feature type="compositionally biased region" description="Basic and acidic residues" evidence="1">
    <location>
        <begin position="242"/>
        <end position="257"/>
    </location>
</feature>
<comment type="caution">
    <text evidence="2">The sequence shown here is derived from an EMBL/GenBank/DDBJ whole genome shotgun (WGS) entry which is preliminary data.</text>
</comment>
<dbReference type="InterPro" id="IPR042779">
    <property type="entry name" value="MISP/MISP3-like"/>
</dbReference>
<gene>
    <name evidence="2" type="primary">X975_23445</name>
    <name evidence="2" type="ORF">TNIN_284441</name>
</gene>